<keyword evidence="10" id="KW-1185">Reference proteome</keyword>
<dbReference type="GO" id="GO:0004713">
    <property type="term" value="F:protein tyrosine kinase activity"/>
    <property type="evidence" value="ECO:0007669"/>
    <property type="project" value="TreeGrafter"/>
</dbReference>
<accession>A0A5C7FTP0</accession>
<feature type="coiled-coil region" evidence="6">
    <location>
        <begin position="176"/>
        <end position="210"/>
    </location>
</feature>
<dbReference type="Pfam" id="PF02706">
    <property type="entry name" value="Wzz"/>
    <property type="match status" value="1"/>
</dbReference>
<dbReference type="OrthoDB" id="647428at2"/>
<keyword evidence="3 7" id="KW-0812">Transmembrane</keyword>
<comment type="subcellular location">
    <subcellularLocation>
        <location evidence="1">Cell membrane</location>
        <topology evidence="1">Multi-pass membrane protein</topology>
    </subcellularLocation>
</comment>
<feature type="domain" description="Polysaccharide chain length determinant N-terminal" evidence="8">
    <location>
        <begin position="19"/>
        <end position="66"/>
    </location>
</feature>
<evidence type="ECO:0000313" key="9">
    <source>
        <dbReference type="EMBL" id="TXF88801.1"/>
    </source>
</evidence>
<gene>
    <name evidence="9" type="ORF">FUA23_13200</name>
</gene>
<evidence type="ECO:0000256" key="4">
    <source>
        <dbReference type="ARBA" id="ARBA00022989"/>
    </source>
</evidence>
<dbReference type="PANTHER" id="PTHR32309:SF13">
    <property type="entry name" value="FERRIC ENTEROBACTIN TRANSPORT PROTEIN FEPE"/>
    <property type="match status" value="1"/>
</dbReference>
<keyword evidence="6" id="KW-0175">Coiled coil</keyword>
<name>A0A5C7FTP0_9BACT</name>
<dbReference type="EMBL" id="VOXD01000019">
    <property type="protein sequence ID" value="TXF88801.1"/>
    <property type="molecule type" value="Genomic_DNA"/>
</dbReference>
<feature type="transmembrane region" description="Helical" evidence="7">
    <location>
        <begin position="341"/>
        <end position="361"/>
    </location>
</feature>
<reference evidence="9 10" key="1">
    <citation type="submission" date="2019-08" db="EMBL/GenBank/DDBJ databases">
        <title>Lewinella sp. strain SSH13 Genome sequencing and assembly.</title>
        <authorList>
            <person name="Kim I."/>
        </authorList>
    </citation>
    <scope>NUCLEOTIDE SEQUENCE [LARGE SCALE GENOMIC DNA]</scope>
    <source>
        <strain evidence="9 10">SSH13</strain>
    </source>
</reference>
<proteinExistence type="predicted"/>
<evidence type="ECO:0000256" key="5">
    <source>
        <dbReference type="ARBA" id="ARBA00023136"/>
    </source>
</evidence>
<protein>
    <recommendedName>
        <fullName evidence="8">Polysaccharide chain length determinant N-terminal domain-containing protein</fullName>
    </recommendedName>
</protein>
<feature type="transmembrane region" description="Helical" evidence="7">
    <location>
        <begin position="29"/>
        <end position="51"/>
    </location>
</feature>
<keyword evidence="5 7" id="KW-0472">Membrane</keyword>
<dbReference type="Proteomes" id="UP000321907">
    <property type="component" value="Unassembled WGS sequence"/>
</dbReference>
<dbReference type="GO" id="GO:0005886">
    <property type="term" value="C:plasma membrane"/>
    <property type="evidence" value="ECO:0007669"/>
    <property type="project" value="UniProtKB-SubCell"/>
</dbReference>
<evidence type="ECO:0000256" key="2">
    <source>
        <dbReference type="ARBA" id="ARBA00022475"/>
    </source>
</evidence>
<sequence length="375" mass="42131">MARNKQGDTSPPFHLLSALRSLWQWRKQIIIVTIAGTVLAAVISLLLPVYYAASTTFLTISPDQISIDGVFGNSGGRMQFYGTGDDIDRAMSVAESDALVDFMVDKFDLYSVYDIDSTKAKAPLYVRREFLSNYDVKKNARDAIELSIMDQDPERVAEMVREARKQVNDISLTLVRGTQQRSAQSLRREINSAEENLKVIDERIRELRQRSGVYNTEAQSEALATKTTSLQNDMATTAAKIESYRRNGGRGSRDSIAKYTVQLAGYESARMNLDTQLVRLNESLGPLDNLEEERLRLNDALSRNRIRLKQFETILGTDMRAIEVVEDARVPVAKSSPVRSLIVIGALVFSFIAAVVGVLLIDSGRRYDWNEIFEE</sequence>
<evidence type="ECO:0000259" key="8">
    <source>
        <dbReference type="Pfam" id="PF02706"/>
    </source>
</evidence>
<evidence type="ECO:0000256" key="3">
    <source>
        <dbReference type="ARBA" id="ARBA00022692"/>
    </source>
</evidence>
<dbReference type="RefSeq" id="WP_147931218.1">
    <property type="nucleotide sequence ID" value="NZ_VOXD01000019.1"/>
</dbReference>
<organism evidence="9 10">
    <name type="scientific">Neolewinella aurantiaca</name>
    <dbReference type="NCBI Taxonomy" id="2602767"/>
    <lineage>
        <taxon>Bacteria</taxon>
        <taxon>Pseudomonadati</taxon>
        <taxon>Bacteroidota</taxon>
        <taxon>Saprospiria</taxon>
        <taxon>Saprospirales</taxon>
        <taxon>Lewinellaceae</taxon>
        <taxon>Neolewinella</taxon>
    </lineage>
</organism>
<dbReference type="PANTHER" id="PTHR32309">
    <property type="entry name" value="TYROSINE-PROTEIN KINASE"/>
    <property type="match status" value="1"/>
</dbReference>
<comment type="caution">
    <text evidence="9">The sequence shown here is derived from an EMBL/GenBank/DDBJ whole genome shotgun (WGS) entry which is preliminary data.</text>
</comment>
<keyword evidence="4 7" id="KW-1133">Transmembrane helix</keyword>
<dbReference type="InterPro" id="IPR050445">
    <property type="entry name" value="Bact_polysacc_biosynth/exp"/>
</dbReference>
<dbReference type="InterPro" id="IPR003856">
    <property type="entry name" value="LPS_length_determ_N"/>
</dbReference>
<evidence type="ECO:0000256" key="6">
    <source>
        <dbReference type="SAM" id="Coils"/>
    </source>
</evidence>
<evidence type="ECO:0000256" key="7">
    <source>
        <dbReference type="SAM" id="Phobius"/>
    </source>
</evidence>
<keyword evidence="2" id="KW-1003">Cell membrane</keyword>
<evidence type="ECO:0000256" key="1">
    <source>
        <dbReference type="ARBA" id="ARBA00004651"/>
    </source>
</evidence>
<dbReference type="AlphaFoldDB" id="A0A5C7FTP0"/>
<evidence type="ECO:0000313" key="10">
    <source>
        <dbReference type="Proteomes" id="UP000321907"/>
    </source>
</evidence>